<dbReference type="PROSITE" id="PS50893">
    <property type="entry name" value="ABC_TRANSPORTER_2"/>
    <property type="match status" value="1"/>
</dbReference>
<dbReference type="FunFam" id="3.40.50.300:FF:000854">
    <property type="entry name" value="Multidrug ABC transporter ATP-binding protein"/>
    <property type="match status" value="1"/>
</dbReference>
<evidence type="ECO:0000256" key="1">
    <source>
        <dbReference type="ARBA" id="ARBA00004651"/>
    </source>
</evidence>
<keyword evidence="8" id="KW-0472">Membrane</keyword>
<evidence type="ECO:0000256" key="5">
    <source>
        <dbReference type="ARBA" id="ARBA00022741"/>
    </source>
</evidence>
<dbReference type="InterPro" id="IPR003439">
    <property type="entry name" value="ABC_transporter-like_ATP-bd"/>
</dbReference>
<evidence type="ECO:0000313" key="10">
    <source>
        <dbReference type="Proteomes" id="UP000191806"/>
    </source>
</evidence>
<evidence type="ECO:0000256" key="7">
    <source>
        <dbReference type="ARBA" id="ARBA00022989"/>
    </source>
</evidence>
<dbReference type="InterPro" id="IPR017871">
    <property type="entry name" value="ABC_transporter-like_CS"/>
</dbReference>
<dbReference type="PANTHER" id="PTHR43394:SF1">
    <property type="entry name" value="ATP-BINDING CASSETTE SUB-FAMILY B MEMBER 10, MITOCHONDRIAL"/>
    <property type="match status" value="1"/>
</dbReference>
<sequence>MKAGQTLAIIGGTGSGKSTILNLIARLIDPTSGSVNINGIDIRQMSKHDLHEKVALTQQKAVLFSGSLRSNLQFGKSDATDEEMWQALEIAQAADFIREQGGLEMAVEQNGANFSGGQKQRIAIARTLIKETEIYLFDDSFSALDFATDRKLREAINKSEKHHDKIKVIVAQRIATVMSADKILVLENGLAVGLGTHESLAKSCPQYQETMQSQLSDEDLVKMGLSITNSTDKGSPVQ</sequence>
<dbReference type="PANTHER" id="PTHR43394">
    <property type="entry name" value="ATP-DEPENDENT PERMEASE MDL1, MITOCHONDRIAL"/>
    <property type="match status" value="1"/>
</dbReference>
<dbReference type="GO" id="GO:0016887">
    <property type="term" value="F:ATP hydrolysis activity"/>
    <property type="evidence" value="ECO:0007669"/>
    <property type="project" value="InterPro"/>
</dbReference>
<keyword evidence="6" id="KW-0067">ATP-binding</keyword>
<evidence type="ECO:0000313" key="9">
    <source>
        <dbReference type="EMBL" id="ARE29454.1"/>
    </source>
</evidence>
<dbReference type="InterPro" id="IPR027417">
    <property type="entry name" value="P-loop_NTPase"/>
</dbReference>
<reference evidence="9 10" key="1">
    <citation type="journal article" date="2017" name="BMC Genomics">
        <title>Comparative and functional genomics of the Lactococcus lactis taxon; insights into evolution and niche adaptation.</title>
        <authorList>
            <person name="Kelleher P."/>
            <person name="Bottacini F."/>
            <person name="Mahony J."/>
            <person name="Kilcawley K.N."/>
            <person name="van Sinderen D."/>
        </authorList>
    </citation>
    <scope>NUCLEOTIDE SEQUENCE [LARGE SCALE GENOMIC DNA]</scope>
    <source>
        <strain evidence="9 10">JM1</strain>
    </source>
</reference>
<comment type="subcellular location">
    <subcellularLocation>
        <location evidence="1">Cell membrane</location>
        <topology evidence="1">Multi-pass membrane protein</topology>
    </subcellularLocation>
</comment>
<keyword evidence="5" id="KW-0547">Nucleotide-binding</keyword>
<dbReference type="InterPro" id="IPR039421">
    <property type="entry name" value="Type_1_exporter"/>
</dbReference>
<evidence type="ECO:0000256" key="8">
    <source>
        <dbReference type="ARBA" id="ARBA00023136"/>
    </source>
</evidence>
<evidence type="ECO:0000256" key="2">
    <source>
        <dbReference type="ARBA" id="ARBA00022448"/>
    </source>
</evidence>
<dbReference type="SMART" id="SM00382">
    <property type="entry name" value="AAA"/>
    <property type="match status" value="1"/>
</dbReference>
<dbReference type="EMBL" id="CP015899">
    <property type="protein sequence ID" value="ARE29454.1"/>
    <property type="molecule type" value="Genomic_DNA"/>
</dbReference>
<accession>A0A1V0PJK2</accession>
<dbReference type="GO" id="GO:0015421">
    <property type="term" value="F:ABC-type oligopeptide transporter activity"/>
    <property type="evidence" value="ECO:0007669"/>
    <property type="project" value="TreeGrafter"/>
</dbReference>
<dbReference type="AlphaFoldDB" id="A0A1V0PJK2"/>
<keyword evidence="3" id="KW-1003">Cell membrane</keyword>
<dbReference type="GO" id="GO:0090374">
    <property type="term" value="P:oligopeptide export from mitochondrion"/>
    <property type="evidence" value="ECO:0007669"/>
    <property type="project" value="TreeGrafter"/>
</dbReference>
<dbReference type="Proteomes" id="UP000191806">
    <property type="component" value="Chromosome"/>
</dbReference>
<dbReference type="SUPFAM" id="SSF52540">
    <property type="entry name" value="P-loop containing nucleoside triphosphate hydrolases"/>
    <property type="match status" value="1"/>
</dbReference>
<proteinExistence type="predicted"/>
<organism evidence="9 10">
    <name type="scientific">Lactococcus lactis subsp. cremoris</name>
    <name type="common">Streptococcus cremoris</name>
    <dbReference type="NCBI Taxonomy" id="1359"/>
    <lineage>
        <taxon>Bacteria</taxon>
        <taxon>Bacillati</taxon>
        <taxon>Bacillota</taxon>
        <taxon>Bacilli</taxon>
        <taxon>Lactobacillales</taxon>
        <taxon>Streptococcaceae</taxon>
        <taxon>Lactococcus</taxon>
    </lineage>
</organism>
<dbReference type="InterPro" id="IPR003593">
    <property type="entry name" value="AAA+_ATPase"/>
</dbReference>
<evidence type="ECO:0000256" key="6">
    <source>
        <dbReference type="ARBA" id="ARBA00022840"/>
    </source>
</evidence>
<protein>
    <submittedName>
        <fullName evidence="9">ABC-type multidrug transport system ATPase and permease component</fullName>
    </submittedName>
</protein>
<keyword evidence="2" id="KW-0813">Transport</keyword>
<dbReference type="GO" id="GO:0005524">
    <property type="term" value="F:ATP binding"/>
    <property type="evidence" value="ECO:0007669"/>
    <property type="project" value="UniProtKB-KW"/>
</dbReference>
<keyword evidence="4" id="KW-0812">Transmembrane</keyword>
<dbReference type="PROSITE" id="PS00211">
    <property type="entry name" value="ABC_TRANSPORTER_1"/>
    <property type="match status" value="1"/>
</dbReference>
<gene>
    <name evidence="9" type="ORF">LLJM1_2114</name>
</gene>
<dbReference type="GO" id="GO:0005886">
    <property type="term" value="C:plasma membrane"/>
    <property type="evidence" value="ECO:0007669"/>
    <property type="project" value="UniProtKB-SubCell"/>
</dbReference>
<evidence type="ECO:0000256" key="4">
    <source>
        <dbReference type="ARBA" id="ARBA00022692"/>
    </source>
</evidence>
<name>A0A1V0PJK2_LACLC</name>
<keyword evidence="7" id="KW-1133">Transmembrane helix</keyword>
<evidence type="ECO:0000256" key="3">
    <source>
        <dbReference type="ARBA" id="ARBA00022475"/>
    </source>
</evidence>
<dbReference type="Gene3D" id="3.40.50.300">
    <property type="entry name" value="P-loop containing nucleotide triphosphate hydrolases"/>
    <property type="match status" value="1"/>
</dbReference>
<dbReference type="Pfam" id="PF00005">
    <property type="entry name" value="ABC_tran"/>
    <property type="match status" value="1"/>
</dbReference>